<dbReference type="InterPro" id="IPR038740">
    <property type="entry name" value="BioF2-like_GNAT_dom"/>
</dbReference>
<evidence type="ECO:0000256" key="1">
    <source>
        <dbReference type="SAM" id="MobiDB-lite"/>
    </source>
</evidence>
<proteinExistence type="predicted"/>
<name>A0A0M7AUP0_9HYPH</name>
<dbReference type="GeneID" id="97671576"/>
<evidence type="ECO:0000313" key="3">
    <source>
        <dbReference type="EMBL" id="CTQ75206.1"/>
    </source>
</evidence>
<dbReference type="STRING" id="311410.LA5095_04431"/>
<accession>A0A0M7AUP0</accession>
<reference evidence="4" key="1">
    <citation type="submission" date="2015-07" db="EMBL/GenBank/DDBJ databases">
        <authorList>
            <person name="Rodrigo-Torres Lidia"/>
            <person name="Arahal R.David."/>
        </authorList>
    </citation>
    <scope>NUCLEOTIDE SEQUENCE [LARGE SCALE GENOMIC DNA]</scope>
    <source>
        <strain evidence="4">CECT 5096</strain>
    </source>
</reference>
<sequence length="402" mass="44781">MSPTAATALKPAPDTEPTPDAASLDFSIHSDLQEVAAEWRELISSGFGNPYQSPEWLDAWIKTLGAERHVEPVVVVGRFGDKPVVVLPFGLERAAGTTSLSFLGHEHGNQNTGIWDPRFYAEVPDEQIAALLKDVCHRHQADMLVLQNVPEDWKGRKHPLVLAVATPSPSPIFVRNLSADFDTLFRDTHSKSSRKNLLRKQRHLQSVDGYRVIKAESEQDLRRALDAFLEQRSTRAREAGIPNVFSSRTARRFLEMVLGLEAGNETSAPLDLWFLEADGKIRSTYLCARHGGTVYAYSNSVAHDELLANSPGLVLIKEIIEQACADEGISVLDLGLGEERYKTAWAEPVLLRDSRLAMSFRGSIRKNAETLRLQAKTAVRNSKVLWPLVKRLRKWTSSVSQS</sequence>
<dbReference type="OrthoDB" id="8193702at2"/>
<feature type="region of interest" description="Disordered" evidence="1">
    <location>
        <begin position="1"/>
        <end position="22"/>
    </location>
</feature>
<dbReference type="AlphaFoldDB" id="A0A0M7AUP0"/>
<protein>
    <submittedName>
        <fullName evidence="3">Protein involved in cellulose biosynthesis (CelD)</fullName>
    </submittedName>
</protein>
<dbReference type="RefSeq" id="WP_055118793.1">
    <property type="nucleotide sequence ID" value="NZ_CXWA01000008.1"/>
</dbReference>
<dbReference type="Proteomes" id="UP000049983">
    <property type="component" value="Unassembled WGS sequence"/>
</dbReference>
<keyword evidence="4" id="KW-1185">Reference proteome</keyword>
<dbReference type="SUPFAM" id="SSF55729">
    <property type="entry name" value="Acyl-CoA N-acyltransferases (Nat)"/>
    <property type="match status" value="1"/>
</dbReference>
<dbReference type="Pfam" id="PF13480">
    <property type="entry name" value="Acetyltransf_6"/>
    <property type="match status" value="1"/>
</dbReference>
<gene>
    <name evidence="3" type="ORF">LA5096_04272</name>
</gene>
<organism evidence="3 4">
    <name type="scientific">Roseibium album</name>
    <dbReference type="NCBI Taxonomy" id="311410"/>
    <lineage>
        <taxon>Bacteria</taxon>
        <taxon>Pseudomonadati</taxon>
        <taxon>Pseudomonadota</taxon>
        <taxon>Alphaproteobacteria</taxon>
        <taxon>Hyphomicrobiales</taxon>
        <taxon>Stappiaceae</taxon>
        <taxon>Roseibium</taxon>
    </lineage>
</organism>
<evidence type="ECO:0000313" key="4">
    <source>
        <dbReference type="Proteomes" id="UP000049983"/>
    </source>
</evidence>
<dbReference type="InterPro" id="IPR016181">
    <property type="entry name" value="Acyl_CoA_acyltransferase"/>
</dbReference>
<dbReference type="Gene3D" id="3.40.630.30">
    <property type="match status" value="1"/>
</dbReference>
<dbReference type="EMBL" id="CXWC01000012">
    <property type="protein sequence ID" value="CTQ75206.1"/>
    <property type="molecule type" value="Genomic_DNA"/>
</dbReference>
<evidence type="ECO:0000259" key="2">
    <source>
        <dbReference type="Pfam" id="PF13480"/>
    </source>
</evidence>
<feature type="domain" description="BioF2-like acetyltransferase" evidence="2">
    <location>
        <begin position="192"/>
        <end position="342"/>
    </location>
</feature>